<proteinExistence type="predicted"/>
<name>A0A1Q9HER0_9VIBR</name>
<reference evidence="2 3" key="1">
    <citation type="submission" date="2016-09" db="EMBL/GenBank/DDBJ databases">
        <title>Genomic Taxonomy of the Vibrionaceae.</title>
        <authorList>
            <person name="Gonzalez-Castillo A."/>
            <person name="Gomez-Gil B."/>
            <person name="Enciso-Ibarra K."/>
        </authorList>
    </citation>
    <scope>NUCLEOTIDE SEQUENCE [LARGE SCALE GENOMIC DNA]</scope>
    <source>
        <strain evidence="2 3">CAIM 703</strain>
    </source>
</reference>
<sequence length="182" mass="20229">MANPEYQEKLDSLDKLSVCLYRTGISLFAIALLFLALSLSPLFNLTHTLSLSLLITGIAAAMCAANLHVYNKWVRTIIVWSAWIGILLILSDPQQGRVWLSLGFLFITLSGLALKESFCFKVLGLKVVPILLASSIGLLYFTQTIYASILLALTGLIVGYLSFKKWQMPLHFDIGIKTNYEI</sequence>
<dbReference type="RefSeq" id="WP_075709391.1">
    <property type="nucleotide sequence ID" value="NZ_MJMJ01000023.1"/>
</dbReference>
<evidence type="ECO:0000313" key="2">
    <source>
        <dbReference type="EMBL" id="OLQ88222.1"/>
    </source>
</evidence>
<feature type="transmembrane region" description="Helical" evidence="1">
    <location>
        <begin position="145"/>
        <end position="163"/>
    </location>
</feature>
<feature type="transmembrane region" description="Helical" evidence="1">
    <location>
        <begin position="49"/>
        <end position="67"/>
    </location>
</feature>
<dbReference type="OrthoDB" id="8447652at2"/>
<evidence type="ECO:0000313" key="3">
    <source>
        <dbReference type="Proteomes" id="UP000186313"/>
    </source>
</evidence>
<dbReference type="STRING" id="1381081.BIY22_08635"/>
<gene>
    <name evidence="2" type="ORF">BIY22_08635</name>
</gene>
<comment type="caution">
    <text evidence="2">The sequence shown here is derived from an EMBL/GenBank/DDBJ whole genome shotgun (WGS) entry which is preliminary data.</text>
</comment>
<dbReference type="EMBL" id="MJMJ01000023">
    <property type="protein sequence ID" value="OLQ88222.1"/>
    <property type="molecule type" value="Genomic_DNA"/>
</dbReference>
<accession>A0A1Q9HER0</accession>
<keyword evidence="1" id="KW-1133">Transmembrane helix</keyword>
<organism evidence="2 3">
    <name type="scientific">Vibrio panuliri</name>
    <dbReference type="NCBI Taxonomy" id="1381081"/>
    <lineage>
        <taxon>Bacteria</taxon>
        <taxon>Pseudomonadati</taxon>
        <taxon>Pseudomonadota</taxon>
        <taxon>Gammaproteobacteria</taxon>
        <taxon>Vibrionales</taxon>
        <taxon>Vibrionaceae</taxon>
        <taxon>Vibrio</taxon>
    </lineage>
</organism>
<keyword evidence="1" id="KW-0472">Membrane</keyword>
<evidence type="ECO:0000256" key="1">
    <source>
        <dbReference type="SAM" id="Phobius"/>
    </source>
</evidence>
<feature type="transmembrane region" description="Helical" evidence="1">
    <location>
        <begin position="20"/>
        <end position="43"/>
    </location>
</feature>
<dbReference type="InterPro" id="IPR019275">
    <property type="entry name" value="DUF2301"/>
</dbReference>
<feature type="transmembrane region" description="Helical" evidence="1">
    <location>
        <begin position="97"/>
        <end position="115"/>
    </location>
</feature>
<dbReference type="Proteomes" id="UP000186313">
    <property type="component" value="Unassembled WGS sequence"/>
</dbReference>
<dbReference type="AlphaFoldDB" id="A0A1Q9HER0"/>
<dbReference type="Pfam" id="PF10063">
    <property type="entry name" value="DUF2301"/>
    <property type="match status" value="1"/>
</dbReference>
<protein>
    <submittedName>
        <fullName evidence="2">Uncharacterized protein</fullName>
    </submittedName>
</protein>
<keyword evidence="1" id="KW-0812">Transmembrane</keyword>
<feature type="transmembrane region" description="Helical" evidence="1">
    <location>
        <begin position="74"/>
        <end position="91"/>
    </location>
</feature>